<name>G4RDC7_PELHB</name>
<dbReference type="PATRIC" id="fig|1082931.4.peg.709"/>
<organism evidence="1 2">
    <name type="scientific">Pelagibacterium halotolerans (strain DSM 22347 / JCM 15775 / CGMCC 1.7692 / B2)</name>
    <dbReference type="NCBI Taxonomy" id="1082931"/>
    <lineage>
        <taxon>Bacteria</taxon>
        <taxon>Pseudomonadati</taxon>
        <taxon>Pseudomonadota</taxon>
        <taxon>Alphaproteobacteria</taxon>
        <taxon>Hyphomicrobiales</taxon>
        <taxon>Devosiaceae</taxon>
        <taxon>Pelagibacterium</taxon>
    </lineage>
</organism>
<keyword evidence="2" id="KW-1185">Reference proteome</keyword>
<dbReference type="RefSeq" id="WP_014129902.1">
    <property type="nucleotide sequence ID" value="NC_016078.1"/>
</dbReference>
<gene>
    <name evidence="1" type="ordered locus">KKY_714</name>
</gene>
<dbReference type="AlphaFoldDB" id="G4RDC7"/>
<dbReference type="HOGENOM" id="CLU_122367_0_0_5"/>
<dbReference type="EMBL" id="CP003075">
    <property type="protein sequence ID" value="AEQ50753.1"/>
    <property type="molecule type" value="Genomic_DNA"/>
</dbReference>
<dbReference type="eggNOG" id="ENOG5033X2C">
    <property type="taxonomic scope" value="Bacteria"/>
</dbReference>
<sequence>MAKSKSLKWYGPAVKTKMRAAQEEGVNKTMSACVINAKRNHTWQNQTGVLEGGIDIADYAHQDGGGTKGTWGVRDVVYARIHEDGGTIKPRNADKLAIPQPDGGVVFVDEVTIPARPYLRPAADTEYPKLAGRIKKAYER</sequence>
<reference evidence="1 2" key="1">
    <citation type="journal article" date="2012" name="J. Bacteriol.">
        <title>Complete genome sequence of Pelagibacterium halotolerans B2T.</title>
        <authorList>
            <person name="Huo Y.Y."/>
            <person name="Cheng H."/>
            <person name="Han X.F."/>
            <person name="Jiang X.W."/>
            <person name="Sun C."/>
            <person name="Zhang X.Q."/>
            <person name="Zhu X.F."/>
            <person name="Liu Y.F."/>
            <person name="Li P.F."/>
            <person name="Ni P.X."/>
            <person name="Wu M."/>
        </authorList>
    </citation>
    <scope>NUCLEOTIDE SEQUENCE [LARGE SCALE GENOMIC DNA]</scope>
    <source>
        <strain evidence="2">DSM 22347 / JCM 15775 / CGMCC 1.7692 / B2</strain>
    </source>
</reference>
<protein>
    <submittedName>
        <fullName evidence="1">Phage virion morphogenesis protein</fullName>
    </submittedName>
</protein>
<dbReference type="Proteomes" id="UP000008850">
    <property type="component" value="Chromosome"/>
</dbReference>
<dbReference type="KEGG" id="phl:KKY_714"/>
<evidence type="ECO:0000313" key="2">
    <source>
        <dbReference type="Proteomes" id="UP000008850"/>
    </source>
</evidence>
<proteinExistence type="predicted"/>
<accession>G4RDC7</accession>
<evidence type="ECO:0000313" key="1">
    <source>
        <dbReference type="EMBL" id="AEQ50753.1"/>
    </source>
</evidence>